<evidence type="ECO:0000256" key="5">
    <source>
        <dbReference type="ARBA" id="ARBA00023136"/>
    </source>
</evidence>
<keyword evidence="2" id="KW-1003">Cell membrane</keyword>
<dbReference type="InterPro" id="IPR003740">
    <property type="entry name" value="YitT"/>
</dbReference>
<keyword evidence="5 6" id="KW-0472">Membrane</keyword>
<dbReference type="RefSeq" id="WP_182106600.1">
    <property type="nucleotide sequence ID" value="NZ_JACFYF010000001.1"/>
</dbReference>
<protein>
    <submittedName>
        <fullName evidence="7">YitT family protein</fullName>
    </submittedName>
</protein>
<accession>A0A7W2ISX0</accession>
<feature type="transmembrane region" description="Helical" evidence="6">
    <location>
        <begin position="39"/>
        <end position="64"/>
    </location>
</feature>
<evidence type="ECO:0000313" key="7">
    <source>
        <dbReference type="EMBL" id="MBA5761422.1"/>
    </source>
</evidence>
<feature type="transmembrane region" description="Helical" evidence="6">
    <location>
        <begin position="76"/>
        <end position="94"/>
    </location>
</feature>
<sequence length="204" mass="22319">MDTEHSLFENLFALLLGSALVSLGVIFFNQVGLLTGGTAGLAIFITKVSNFSFGQVFFALNLPFYCLSATRMGWRFTINTFVAVVIVSLAVDYLHHVIQLKDIHPIYAAFIGGGLIGIGLLVIFRHRMSLGGFNILALFLQERFGIRAGKVQMALDCTIVVMSLFIVHWWLIALSVLGAIVTNLILAMNHKPGRYQPKAGKCSG</sequence>
<keyword evidence="8" id="KW-1185">Reference proteome</keyword>
<comment type="subcellular location">
    <subcellularLocation>
        <location evidence="1">Cell membrane</location>
        <topology evidence="1">Multi-pass membrane protein</topology>
    </subcellularLocation>
</comment>
<feature type="transmembrane region" description="Helical" evidence="6">
    <location>
        <begin position="12"/>
        <end position="33"/>
    </location>
</feature>
<dbReference type="EMBL" id="JACFYF010000001">
    <property type="protein sequence ID" value="MBA5761422.1"/>
    <property type="molecule type" value="Genomic_DNA"/>
</dbReference>
<evidence type="ECO:0000256" key="6">
    <source>
        <dbReference type="SAM" id="Phobius"/>
    </source>
</evidence>
<evidence type="ECO:0000256" key="4">
    <source>
        <dbReference type="ARBA" id="ARBA00022989"/>
    </source>
</evidence>
<dbReference type="PANTHER" id="PTHR33545">
    <property type="entry name" value="UPF0750 MEMBRANE PROTEIN YITT-RELATED"/>
    <property type="match status" value="1"/>
</dbReference>
<dbReference type="InterPro" id="IPR051461">
    <property type="entry name" value="UPF0750_membrane"/>
</dbReference>
<dbReference type="Proteomes" id="UP000571701">
    <property type="component" value="Unassembled WGS sequence"/>
</dbReference>
<feature type="transmembrane region" description="Helical" evidence="6">
    <location>
        <begin position="106"/>
        <end position="124"/>
    </location>
</feature>
<feature type="transmembrane region" description="Helical" evidence="6">
    <location>
        <begin position="169"/>
        <end position="188"/>
    </location>
</feature>
<organism evidence="7 8">
    <name type="scientific">Vibrio marinisediminis</name>
    <dbReference type="NCBI Taxonomy" id="2758441"/>
    <lineage>
        <taxon>Bacteria</taxon>
        <taxon>Pseudomonadati</taxon>
        <taxon>Pseudomonadota</taxon>
        <taxon>Gammaproteobacteria</taxon>
        <taxon>Vibrionales</taxon>
        <taxon>Vibrionaceae</taxon>
        <taxon>Vibrio</taxon>
    </lineage>
</organism>
<dbReference type="GO" id="GO:0005886">
    <property type="term" value="C:plasma membrane"/>
    <property type="evidence" value="ECO:0007669"/>
    <property type="project" value="UniProtKB-SubCell"/>
</dbReference>
<reference evidence="7 8" key="1">
    <citation type="submission" date="2020-07" db="EMBL/GenBank/DDBJ databases">
        <title>Vibrio marinisediminis sp. nov., isolated from marine sediment.</title>
        <authorList>
            <person name="Ji X."/>
        </authorList>
    </citation>
    <scope>NUCLEOTIDE SEQUENCE [LARGE SCALE GENOMIC DNA]</scope>
    <source>
        <strain evidence="7 8">404</strain>
    </source>
</reference>
<evidence type="ECO:0000256" key="3">
    <source>
        <dbReference type="ARBA" id="ARBA00022692"/>
    </source>
</evidence>
<evidence type="ECO:0000256" key="2">
    <source>
        <dbReference type="ARBA" id="ARBA00022475"/>
    </source>
</evidence>
<comment type="caution">
    <text evidence="7">The sequence shown here is derived from an EMBL/GenBank/DDBJ whole genome shotgun (WGS) entry which is preliminary data.</text>
</comment>
<gene>
    <name evidence="7" type="ORF">H2O73_03610</name>
</gene>
<evidence type="ECO:0000256" key="1">
    <source>
        <dbReference type="ARBA" id="ARBA00004651"/>
    </source>
</evidence>
<dbReference type="PANTHER" id="PTHR33545:SF5">
    <property type="entry name" value="UPF0750 MEMBRANE PROTEIN YITT"/>
    <property type="match status" value="1"/>
</dbReference>
<dbReference type="AlphaFoldDB" id="A0A7W2ISX0"/>
<proteinExistence type="predicted"/>
<name>A0A7W2ISX0_9VIBR</name>
<dbReference type="Pfam" id="PF02588">
    <property type="entry name" value="YitT_membrane"/>
    <property type="match status" value="1"/>
</dbReference>
<evidence type="ECO:0000313" key="8">
    <source>
        <dbReference type="Proteomes" id="UP000571701"/>
    </source>
</evidence>
<keyword evidence="3 6" id="KW-0812">Transmembrane</keyword>
<keyword evidence="4 6" id="KW-1133">Transmembrane helix</keyword>